<keyword evidence="1" id="KW-0812">Transmembrane</keyword>
<sequence length="82" mass="9676">MLTRKIIVSAIVFVVIFIAGGAWSHQMSKQRFNESYIPPNYKWTIYSTGDSTRIRTWFYPFSPREYVRIISKVTNDAERIPE</sequence>
<comment type="caution">
    <text evidence="2">The sequence shown here is derived from an EMBL/GenBank/DDBJ whole genome shotgun (WGS) entry which is preliminary data.</text>
</comment>
<evidence type="ECO:0000313" key="3">
    <source>
        <dbReference type="Proteomes" id="UP001165962"/>
    </source>
</evidence>
<dbReference type="EMBL" id="JAAOIW010000011">
    <property type="protein sequence ID" value="NHN33233.1"/>
    <property type="molecule type" value="Genomic_DNA"/>
</dbReference>
<protein>
    <submittedName>
        <fullName evidence="2">Uncharacterized protein</fullName>
    </submittedName>
</protein>
<keyword evidence="1" id="KW-1133">Transmembrane helix</keyword>
<keyword evidence="3" id="KW-1185">Reference proteome</keyword>
<gene>
    <name evidence="2" type="ORF">G9U52_25805</name>
</gene>
<reference evidence="2" key="1">
    <citation type="submission" date="2020-03" db="EMBL/GenBank/DDBJ databases">
        <title>Draft sequencing of Paenibacilllus sp. S3N08.</title>
        <authorList>
            <person name="Kim D.-U."/>
        </authorList>
    </citation>
    <scope>NUCLEOTIDE SEQUENCE</scope>
    <source>
        <strain evidence="2">S3N08</strain>
    </source>
</reference>
<name>A0ABX0JBB0_9BACL</name>
<dbReference type="RefSeq" id="WP_166153543.1">
    <property type="nucleotide sequence ID" value="NZ_JAAOIW010000011.1"/>
</dbReference>
<feature type="transmembrane region" description="Helical" evidence="1">
    <location>
        <begin position="6"/>
        <end position="23"/>
    </location>
</feature>
<accession>A0ABX0JBB0</accession>
<evidence type="ECO:0000256" key="1">
    <source>
        <dbReference type="SAM" id="Phobius"/>
    </source>
</evidence>
<organism evidence="2 3">
    <name type="scientific">Paenibacillus agricola</name>
    <dbReference type="NCBI Taxonomy" id="2716264"/>
    <lineage>
        <taxon>Bacteria</taxon>
        <taxon>Bacillati</taxon>
        <taxon>Bacillota</taxon>
        <taxon>Bacilli</taxon>
        <taxon>Bacillales</taxon>
        <taxon>Paenibacillaceae</taxon>
        <taxon>Paenibacillus</taxon>
    </lineage>
</organism>
<proteinExistence type="predicted"/>
<evidence type="ECO:0000313" key="2">
    <source>
        <dbReference type="EMBL" id="NHN33233.1"/>
    </source>
</evidence>
<keyword evidence="1" id="KW-0472">Membrane</keyword>
<dbReference type="Proteomes" id="UP001165962">
    <property type="component" value="Unassembled WGS sequence"/>
</dbReference>